<dbReference type="PANTHER" id="PTHR16943:SF8">
    <property type="entry name" value="2-METHYLCITRATE DEHYDRATASE"/>
    <property type="match status" value="1"/>
</dbReference>
<dbReference type="AlphaFoldDB" id="A0A6S6QHL0"/>
<accession>A0A6S6QHL0</accession>
<feature type="domain" description="MmgE/PrpD N-terminal" evidence="2">
    <location>
        <begin position="6"/>
        <end position="181"/>
    </location>
</feature>
<feature type="domain" description="MmgE/PrpD C-terminal" evidence="3">
    <location>
        <begin position="202"/>
        <end position="363"/>
    </location>
</feature>
<comment type="similarity">
    <text evidence="1">Belongs to the PrpD family.</text>
</comment>
<evidence type="ECO:0000256" key="1">
    <source>
        <dbReference type="ARBA" id="ARBA00006174"/>
    </source>
</evidence>
<evidence type="ECO:0008006" key="6">
    <source>
        <dbReference type="Google" id="ProtNLM"/>
    </source>
</evidence>
<proteinExistence type="inferred from homology"/>
<name>A0A6S6QHL0_9HYPH</name>
<sequence>MIAQGGKKLGMLEAALVNGQMGHVLDFDDTHMEGVVLHTSSPVLAACLSAASSGTFSGKDLITAYALAFEAGVRTGKAAPTHHDGGWHLTGTLGTIAAGVAVARLLGLDEKQMTHALGVATTQAAGMQQNRGTMSKSFHAGRAAMSAVLAAFLAREGFDSSDEILEGRRGFVRIFSTRSNPDVILDKLGSDWHIVRNGYKPYACGIVLHPAIDAVIDLRKHNIAPEQVAELKVIVNPATVRITGVEDPQTGLQSKFSIYHSAAVAFLDGNAGLPQYSDQRATAPEVVALRKKVRVGTDDSFRRDEAHAEIVSTDGQRFEVHVDHASGTADNPMSDAAMEAKFRLNAEPVVGKDTADKLVQTIWTLDALKDVRDILKLAS</sequence>
<dbReference type="InterPro" id="IPR042188">
    <property type="entry name" value="MmgE/PrpD_sf_2"/>
</dbReference>
<dbReference type="InterPro" id="IPR042183">
    <property type="entry name" value="MmgE/PrpD_sf_1"/>
</dbReference>
<dbReference type="GO" id="GO:0016829">
    <property type="term" value="F:lyase activity"/>
    <property type="evidence" value="ECO:0007669"/>
    <property type="project" value="InterPro"/>
</dbReference>
<dbReference type="SUPFAM" id="SSF103378">
    <property type="entry name" value="2-methylcitrate dehydratase PrpD"/>
    <property type="match status" value="1"/>
</dbReference>
<dbReference type="KEGG" id="tso:IZ6_03790"/>
<dbReference type="Gene3D" id="1.10.4100.10">
    <property type="entry name" value="2-methylcitrate dehydratase PrpD"/>
    <property type="match status" value="1"/>
</dbReference>
<protein>
    <recommendedName>
        <fullName evidence="6">MmgE/PrpD family protein</fullName>
    </recommendedName>
</protein>
<dbReference type="InterPro" id="IPR036148">
    <property type="entry name" value="MmgE/PrpD_sf"/>
</dbReference>
<dbReference type="Pfam" id="PF03972">
    <property type="entry name" value="MmgE_PrpD_N"/>
    <property type="match status" value="1"/>
</dbReference>
<dbReference type="PANTHER" id="PTHR16943">
    <property type="entry name" value="2-METHYLCITRATE DEHYDRATASE-RELATED"/>
    <property type="match status" value="1"/>
</dbReference>
<dbReference type="InterPro" id="IPR045337">
    <property type="entry name" value="MmgE_PrpD_C"/>
</dbReference>
<reference evidence="4 5" key="1">
    <citation type="submission" date="2020-08" db="EMBL/GenBank/DDBJ databases">
        <title>Genome sequence of Rhizobiales bacterium strain IZ6.</title>
        <authorList>
            <person name="Nakai R."/>
            <person name="Naganuma T."/>
        </authorList>
    </citation>
    <scope>NUCLEOTIDE SEQUENCE [LARGE SCALE GENOMIC DNA]</scope>
    <source>
        <strain evidence="4 5">IZ6</strain>
    </source>
</reference>
<evidence type="ECO:0000313" key="4">
    <source>
        <dbReference type="EMBL" id="BCJ89644.1"/>
    </source>
</evidence>
<evidence type="ECO:0000313" key="5">
    <source>
        <dbReference type="Proteomes" id="UP000515317"/>
    </source>
</evidence>
<evidence type="ECO:0000259" key="3">
    <source>
        <dbReference type="Pfam" id="PF19305"/>
    </source>
</evidence>
<dbReference type="InterPro" id="IPR005656">
    <property type="entry name" value="MmgE_PrpD"/>
</dbReference>
<dbReference type="Pfam" id="PF19305">
    <property type="entry name" value="MmgE_PrpD_C"/>
    <property type="match status" value="1"/>
</dbReference>
<dbReference type="Proteomes" id="UP000515317">
    <property type="component" value="Chromosome"/>
</dbReference>
<gene>
    <name evidence="4" type="ORF">IZ6_03790</name>
</gene>
<keyword evidence="5" id="KW-1185">Reference proteome</keyword>
<dbReference type="InterPro" id="IPR045336">
    <property type="entry name" value="MmgE_PrpD_N"/>
</dbReference>
<dbReference type="Gene3D" id="3.30.1330.120">
    <property type="entry name" value="2-methylcitrate dehydratase PrpD"/>
    <property type="match status" value="1"/>
</dbReference>
<evidence type="ECO:0000259" key="2">
    <source>
        <dbReference type="Pfam" id="PF03972"/>
    </source>
</evidence>
<dbReference type="EMBL" id="AP023361">
    <property type="protein sequence ID" value="BCJ89644.1"/>
    <property type="molecule type" value="Genomic_DNA"/>
</dbReference>
<organism evidence="4 5">
    <name type="scientific">Terrihabitans soli</name>
    <dbReference type="NCBI Taxonomy" id="708113"/>
    <lineage>
        <taxon>Bacteria</taxon>
        <taxon>Pseudomonadati</taxon>
        <taxon>Pseudomonadota</taxon>
        <taxon>Alphaproteobacteria</taxon>
        <taxon>Hyphomicrobiales</taxon>
        <taxon>Terrihabitans</taxon>
    </lineage>
</organism>